<dbReference type="EMBL" id="DTGT01000261">
    <property type="protein sequence ID" value="HGH61302.1"/>
    <property type="molecule type" value="Genomic_DNA"/>
</dbReference>
<dbReference type="InterPro" id="IPR011989">
    <property type="entry name" value="ARM-like"/>
</dbReference>
<dbReference type="Gene3D" id="1.25.10.10">
    <property type="entry name" value="Leucine-rich Repeat Variant"/>
    <property type="match status" value="1"/>
</dbReference>
<reference evidence="1" key="1">
    <citation type="journal article" date="2020" name="mSystems">
        <title>Genome- and Community-Level Interaction Insights into Carbon Utilization and Element Cycling Functions of Hydrothermarchaeota in Hydrothermal Sediment.</title>
        <authorList>
            <person name="Zhou Z."/>
            <person name="Liu Y."/>
            <person name="Xu W."/>
            <person name="Pan J."/>
            <person name="Luo Z.H."/>
            <person name="Li M."/>
        </authorList>
    </citation>
    <scope>NUCLEOTIDE SEQUENCE [LARGE SCALE GENOMIC DNA]</scope>
    <source>
        <strain evidence="1">SpSt-769</strain>
    </source>
</reference>
<comment type="caution">
    <text evidence="1">The sequence shown here is derived from an EMBL/GenBank/DDBJ whole genome shotgun (WGS) entry which is preliminary data.</text>
</comment>
<accession>A0A7C4ASG5</accession>
<organism evidence="1">
    <name type="scientific">Desulfomonile tiedjei</name>
    <dbReference type="NCBI Taxonomy" id="2358"/>
    <lineage>
        <taxon>Bacteria</taxon>
        <taxon>Pseudomonadati</taxon>
        <taxon>Thermodesulfobacteriota</taxon>
        <taxon>Desulfomonilia</taxon>
        <taxon>Desulfomonilales</taxon>
        <taxon>Desulfomonilaceae</taxon>
        <taxon>Desulfomonile</taxon>
    </lineage>
</organism>
<dbReference type="NCBIfam" id="NF045662">
    <property type="entry name" value="DVU0298_fam"/>
    <property type="match status" value="1"/>
</dbReference>
<dbReference type="InterPro" id="IPR054701">
    <property type="entry name" value="DVU0298-like"/>
</dbReference>
<sequence>MKNIARTIKIDARTNAMSETGMRSRKKDVLGLLQSEAFEQNLPLIVEMPGRQVINALFPLLCHSDSLIKWRAVKAMGAVLARLAQVDVEGARVVMRRLMWSLNDESGGIGWGAPEVMGEAMAQSEVLAKEYASMLGSYADEAGNFLEHEPLQRGLLWAWARLSGTRPEALRGWEQHLAKYLQDEDPAVKGHAAMAIGNLRMAAAKGALEALLADETEFETFESDKIITLKVKDAAETAMSMLGETGSNE</sequence>
<proteinExistence type="predicted"/>
<protein>
    <submittedName>
        <fullName evidence="1">HEAT repeat domain-containing protein</fullName>
    </submittedName>
</protein>
<name>A0A7C4ASG5_9BACT</name>
<dbReference type="AlphaFoldDB" id="A0A7C4ASG5"/>
<dbReference type="SUPFAM" id="SSF48371">
    <property type="entry name" value="ARM repeat"/>
    <property type="match status" value="1"/>
</dbReference>
<gene>
    <name evidence="1" type="ORF">ENV54_08400</name>
</gene>
<dbReference type="InterPro" id="IPR016024">
    <property type="entry name" value="ARM-type_fold"/>
</dbReference>
<evidence type="ECO:0000313" key="1">
    <source>
        <dbReference type="EMBL" id="HGH61302.1"/>
    </source>
</evidence>